<comment type="caution">
    <text evidence="3">The sequence shown here is derived from an EMBL/GenBank/DDBJ whole genome shotgun (WGS) entry which is preliminary data.</text>
</comment>
<proteinExistence type="predicted"/>
<feature type="transmembrane region" description="Helical" evidence="1">
    <location>
        <begin position="21"/>
        <end position="39"/>
    </location>
</feature>
<evidence type="ECO:0000256" key="1">
    <source>
        <dbReference type="SAM" id="Phobius"/>
    </source>
</evidence>
<dbReference type="Proteomes" id="UP000233440">
    <property type="component" value="Unassembled WGS sequence"/>
</dbReference>
<feature type="domain" description="Rv2525c-like glycoside hydrolase-like" evidence="2">
    <location>
        <begin position="88"/>
        <end position="219"/>
    </location>
</feature>
<dbReference type="AlphaFoldDB" id="A0A2N3LD89"/>
<name>A0A2N3LD89_9BACI</name>
<dbReference type="InterPro" id="IPR017853">
    <property type="entry name" value="GH"/>
</dbReference>
<accession>A0A2N3LD89</accession>
<evidence type="ECO:0000259" key="2">
    <source>
        <dbReference type="Pfam" id="PF08924"/>
    </source>
</evidence>
<evidence type="ECO:0000313" key="4">
    <source>
        <dbReference type="Proteomes" id="UP000233440"/>
    </source>
</evidence>
<dbReference type="Gene3D" id="3.20.20.80">
    <property type="entry name" value="Glycosidases"/>
    <property type="match status" value="1"/>
</dbReference>
<keyword evidence="1" id="KW-0812">Transmembrane</keyword>
<sequence length="271" mass="31065">MYKQRREKRLNNWKDLINWRLLIWVSSALLLFVIFPIIFHQNNHAPSNSEHNQETSKIVWGVDSASKVTDELFKCVDKYYGKPDIWARYTKTNKGASAGLTAEEMKLLHKNKVNILLIYNHFNNATTEKAGENEAKAAIQYAKELKAPKGTVLFADIEPKYPVDADFIKGWYKIMSKSDYHPGIYGVFDPDQKIYKAFNQAAKNNKSLKDETILWSAAPQKGITKKENAPKFNPSAPKNSRILGYQYGMEAKSCNIDTNLFKGEILSFSWE</sequence>
<keyword evidence="1" id="KW-0472">Membrane</keyword>
<dbReference type="InterPro" id="IPR015020">
    <property type="entry name" value="Rv2525c-like_Glyco_Hydro-like"/>
</dbReference>
<evidence type="ECO:0000313" key="3">
    <source>
        <dbReference type="EMBL" id="PKR82630.1"/>
    </source>
</evidence>
<protein>
    <recommendedName>
        <fullName evidence="2">Rv2525c-like glycoside hydrolase-like domain-containing protein</fullName>
    </recommendedName>
</protein>
<organism evidence="3 4">
    <name type="scientific">Heyndrickxia camelliae</name>
    <dbReference type="NCBI Taxonomy" id="1707093"/>
    <lineage>
        <taxon>Bacteria</taxon>
        <taxon>Bacillati</taxon>
        <taxon>Bacillota</taxon>
        <taxon>Bacilli</taxon>
        <taxon>Bacillales</taxon>
        <taxon>Bacillaceae</taxon>
        <taxon>Heyndrickxia</taxon>
    </lineage>
</organism>
<reference evidence="3 4" key="1">
    <citation type="submission" date="2017-11" db="EMBL/GenBank/DDBJ databases">
        <title>Bacillus camelliae sp. nov., isolated from pu'er tea.</title>
        <authorList>
            <person name="Niu L."/>
        </authorList>
    </citation>
    <scope>NUCLEOTIDE SEQUENCE [LARGE SCALE GENOMIC DNA]</scope>
    <source>
        <strain evidence="3 4">7578-1</strain>
    </source>
</reference>
<dbReference type="EMBL" id="PIQO01000033">
    <property type="protein sequence ID" value="PKR82630.1"/>
    <property type="molecule type" value="Genomic_DNA"/>
</dbReference>
<dbReference type="OrthoDB" id="2080590at2"/>
<keyword evidence="1" id="KW-1133">Transmembrane helix</keyword>
<gene>
    <name evidence="3" type="ORF">CWO92_23265</name>
</gene>
<keyword evidence="4" id="KW-1185">Reference proteome</keyword>
<dbReference type="Pfam" id="PF08924">
    <property type="entry name" value="Rv2525c_GlyHyd-like"/>
    <property type="match status" value="1"/>
</dbReference>
<dbReference type="SUPFAM" id="SSF51445">
    <property type="entry name" value="(Trans)glycosidases"/>
    <property type="match status" value="1"/>
</dbReference>